<reference evidence="2 3" key="1">
    <citation type="submission" date="2023-07" db="EMBL/GenBank/DDBJ databases">
        <title>Sorghum-associated microbial communities from plants grown in Nebraska, USA.</title>
        <authorList>
            <person name="Schachtman D."/>
        </authorList>
    </citation>
    <scope>NUCLEOTIDE SEQUENCE [LARGE SCALE GENOMIC DNA]</scope>
    <source>
        <strain evidence="2 3">4099</strain>
    </source>
</reference>
<keyword evidence="1" id="KW-0812">Transmembrane</keyword>
<evidence type="ECO:0000313" key="3">
    <source>
        <dbReference type="Proteomes" id="UP001256588"/>
    </source>
</evidence>
<feature type="transmembrane region" description="Helical" evidence="1">
    <location>
        <begin position="205"/>
        <end position="227"/>
    </location>
</feature>
<dbReference type="EMBL" id="JAVDWO010000002">
    <property type="protein sequence ID" value="MDR7191791.1"/>
    <property type="molecule type" value="Genomic_DNA"/>
</dbReference>
<gene>
    <name evidence="2" type="ORF">J2W68_000499</name>
</gene>
<feature type="transmembrane region" description="Helical" evidence="1">
    <location>
        <begin position="92"/>
        <end position="116"/>
    </location>
</feature>
<dbReference type="RefSeq" id="WP_310232480.1">
    <property type="nucleotide sequence ID" value="NZ_JAVDWO010000002.1"/>
</dbReference>
<dbReference type="Proteomes" id="UP001256588">
    <property type="component" value="Unassembled WGS sequence"/>
</dbReference>
<feature type="transmembrane region" description="Helical" evidence="1">
    <location>
        <begin position="48"/>
        <end position="72"/>
    </location>
</feature>
<dbReference type="NCBIfam" id="NF047767">
    <property type="entry name" value="LBF_2804_fam"/>
    <property type="match status" value="1"/>
</dbReference>
<keyword evidence="1" id="KW-1133">Transmembrane helix</keyword>
<keyword evidence="1" id="KW-0472">Membrane</keyword>
<keyword evidence="3" id="KW-1185">Reference proteome</keyword>
<organism evidence="2 3">
    <name type="scientific">Luteimonas terrae</name>
    <dbReference type="NCBI Taxonomy" id="1530191"/>
    <lineage>
        <taxon>Bacteria</taxon>
        <taxon>Pseudomonadati</taxon>
        <taxon>Pseudomonadota</taxon>
        <taxon>Gammaproteobacteria</taxon>
        <taxon>Lysobacterales</taxon>
        <taxon>Lysobacteraceae</taxon>
        <taxon>Luteimonas</taxon>
    </lineage>
</organism>
<protein>
    <recommendedName>
        <fullName evidence="4">TerB family tellurite resistance protein</fullName>
    </recommendedName>
</protein>
<evidence type="ECO:0000313" key="2">
    <source>
        <dbReference type="EMBL" id="MDR7191791.1"/>
    </source>
</evidence>
<evidence type="ECO:0008006" key="4">
    <source>
        <dbReference type="Google" id="ProtNLM"/>
    </source>
</evidence>
<evidence type="ECO:0000256" key="1">
    <source>
        <dbReference type="SAM" id="Phobius"/>
    </source>
</evidence>
<name>A0ABU1XSQ6_9GAMM</name>
<accession>A0ABU1XSQ6</accession>
<comment type="caution">
    <text evidence="2">The sequence shown here is derived from an EMBL/GenBank/DDBJ whole genome shotgun (WGS) entry which is preliminary data.</text>
</comment>
<sequence>METEADVERLNVVERTGLAFLRRGCRRDDSEIRTWRDEDRARIRRLQVFAVVLCGLSGAVSAALIGAADLWLREVLVTGAEPSLFSPGSDPAYWASYGGIAVLMSLLEILAMYWVLLRSVAGIADAAGLSFSQGDAADVLTTGLSRAALDIPNPRRALHGIDPYVRASPLKLLAYTALYRVKVGATSFVVRILARRVLARSSLRVLLPFAAVPVFAGWNALIAWWVIREARVRAAGPLAVREAVAALERAGLDNDGKRLALDAVAELVVAAQDAHPNYDLLLARLCEAFDIDARVPEWADVRARLDDADAPTRHAVLALMTTTTALRGRSCRRQRRVLEDACAACDLPLGDALDVAQRRIAEGRCESE</sequence>
<proteinExistence type="predicted"/>